<dbReference type="SUPFAM" id="SSF50249">
    <property type="entry name" value="Nucleic acid-binding proteins"/>
    <property type="match status" value="1"/>
</dbReference>
<proteinExistence type="predicted"/>
<keyword evidence="3" id="KW-0235">DNA replication</keyword>
<dbReference type="PANTHER" id="PTHR47810:SF1">
    <property type="entry name" value="DNA LIGASE B"/>
    <property type="match status" value="1"/>
</dbReference>
<dbReference type="InterPro" id="IPR029319">
    <property type="entry name" value="DNA_ligase_OB"/>
</dbReference>
<dbReference type="PROSITE" id="PS50160">
    <property type="entry name" value="DNA_LIGASE_A3"/>
    <property type="match status" value="1"/>
</dbReference>
<dbReference type="GO" id="GO:0003910">
    <property type="term" value="F:DNA ligase (ATP) activity"/>
    <property type="evidence" value="ECO:0007669"/>
    <property type="project" value="UniProtKB-EC"/>
</dbReference>
<evidence type="ECO:0000256" key="3">
    <source>
        <dbReference type="ARBA" id="ARBA00022705"/>
    </source>
</evidence>
<dbReference type="InterPro" id="IPR012340">
    <property type="entry name" value="NA-bd_OB-fold"/>
</dbReference>
<evidence type="ECO:0000256" key="6">
    <source>
        <dbReference type="ARBA" id="ARBA00034003"/>
    </source>
</evidence>
<reference evidence="8 9" key="1">
    <citation type="submission" date="2024-04" db="EMBL/GenBank/DDBJ databases">
        <title>Marinobacter sp. SBY-1.</title>
        <authorList>
            <person name="Pan C."/>
        </authorList>
    </citation>
    <scope>NUCLEOTIDE SEQUENCE [LARGE SCALE GENOMIC DNA]</scope>
    <source>
        <strain evidence="8 9">SBY-1</strain>
    </source>
</reference>
<keyword evidence="2 8" id="KW-0436">Ligase</keyword>
<evidence type="ECO:0000313" key="9">
    <source>
        <dbReference type="Proteomes" id="UP001445268"/>
    </source>
</evidence>
<dbReference type="EC" id="6.5.1.1" evidence="8"/>
<keyword evidence="9" id="KW-1185">Reference proteome</keyword>
<evidence type="ECO:0000256" key="4">
    <source>
        <dbReference type="ARBA" id="ARBA00022763"/>
    </source>
</evidence>
<dbReference type="CDD" id="cd08041">
    <property type="entry name" value="OBF_kDNA_ligase_like"/>
    <property type="match status" value="1"/>
</dbReference>
<evidence type="ECO:0000313" key="8">
    <source>
        <dbReference type="EMBL" id="XAF53738.1"/>
    </source>
</evidence>
<name>A0ABZ3E236_9GAMM</name>
<evidence type="ECO:0000256" key="2">
    <source>
        <dbReference type="ARBA" id="ARBA00022598"/>
    </source>
</evidence>
<dbReference type="Gene3D" id="3.30.470.30">
    <property type="entry name" value="DNA ligase/mRNA capping enzyme"/>
    <property type="match status" value="1"/>
</dbReference>
<dbReference type="Pfam" id="PF14743">
    <property type="entry name" value="DNA_ligase_OB_2"/>
    <property type="match status" value="1"/>
</dbReference>
<keyword evidence="5" id="KW-0234">DNA repair</keyword>
<dbReference type="Proteomes" id="UP001445268">
    <property type="component" value="Chromosome"/>
</dbReference>
<feature type="domain" description="ATP-dependent DNA ligase family profile" evidence="7">
    <location>
        <begin position="139"/>
        <end position="240"/>
    </location>
</feature>
<accession>A0ABZ3E236</accession>
<dbReference type="Gene3D" id="3.30.1490.70">
    <property type="match status" value="1"/>
</dbReference>
<evidence type="ECO:0000259" key="7">
    <source>
        <dbReference type="PROSITE" id="PS50160"/>
    </source>
</evidence>
<dbReference type="RefSeq" id="WP_342631378.1">
    <property type="nucleotide sequence ID" value="NZ_CP152380.1"/>
</dbReference>
<dbReference type="NCBIfam" id="NF006592">
    <property type="entry name" value="PRK09125.1"/>
    <property type="match status" value="1"/>
</dbReference>
<dbReference type="InterPro" id="IPR050326">
    <property type="entry name" value="NAD_dep_DNA_ligaseB"/>
</dbReference>
<dbReference type="SUPFAM" id="SSF56091">
    <property type="entry name" value="DNA ligase/mRNA capping enzyme, catalytic domain"/>
    <property type="match status" value="1"/>
</dbReference>
<sequence>MPLFNTGGVGAMVLALGFFFLPLLVTHSGQANARPPAIPLANVYHPGVNLEEYWVSEKLDGVRAYWDGEQLWSRGGHVYAAPDWFTAQFPRHSLDGELWSGRERFAELSGVVRKEQPVDQQWRQVRFHVFDLPQPETVFEQRYRQLERVVAGSDSPYLVLVEQRPVASHDELNAQLEAIVSDGAEGVMLKRRNSLYRAGRSDDLLKVKTHEDAEARVVGHVPGKGKYEGLMGALKVELADGRRFRIGTGFTDADRGDPPAIGSVITFRYRGLTATGLPRFASFLRVRNDEPVPKAD</sequence>
<dbReference type="CDD" id="cd07896">
    <property type="entry name" value="Adenylation_kDNA_ligase_like"/>
    <property type="match status" value="1"/>
</dbReference>
<dbReference type="Gene3D" id="2.40.50.140">
    <property type="entry name" value="Nucleic acid-binding proteins"/>
    <property type="match status" value="1"/>
</dbReference>
<keyword evidence="4" id="KW-0227">DNA damage</keyword>
<organism evidence="8 9">
    <name type="scientific">Marinobacter alkaliphilus</name>
    <dbReference type="NCBI Taxonomy" id="254719"/>
    <lineage>
        <taxon>Bacteria</taxon>
        <taxon>Pseudomonadati</taxon>
        <taxon>Pseudomonadota</taxon>
        <taxon>Gammaproteobacteria</taxon>
        <taxon>Pseudomonadales</taxon>
        <taxon>Marinobacteraceae</taxon>
        <taxon>Marinobacter</taxon>
    </lineage>
</organism>
<dbReference type="EMBL" id="CP152380">
    <property type="protein sequence ID" value="XAF53738.1"/>
    <property type="molecule type" value="Genomic_DNA"/>
</dbReference>
<comment type="catalytic activity">
    <reaction evidence="6">
        <text>ATP + (deoxyribonucleotide)n-3'-hydroxyl + 5'-phospho-(deoxyribonucleotide)m = (deoxyribonucleotide)n+m + AMP + diphosphate.</text>
        <dbReference type="EC" id="6.5.1.1"/>
    </reaction>
</comment>
<dbReference type="Pfam" id="PF01068">
    <property type="entry name" value="DNA_ligase_A_M"/>
    <property type="match status" value="1"/>
</dbReference>
<gene>
    <name evidence="8" type="ORF">AAGT77_17710</name>
</gene>
<evidence type="ECO:0000256" key="5">
    <source>
        <dbReference type="ARBA" id="ARBA00023204"/>
    </source>
</evidence>
<comment type="cofactor">
    <cofactor evidence="1">
        <name>a divalent metal cation</name>
        <dbReference type="ChEBI" id="CHEBI:60240"/>
    </cofactor>
</comment>
<dbReference type="PANTHER" id="PTHR47810">
    <property type="entry name" value="DNA LIGASE"/>
    <property type="match status" value="1"/>
</dbReference>
<protein>
    <submittedName>
        <fullName evidence="8">DNA ligase</fullName>
        <ecNumber evidence="8">6.5.1.1</ecNumber>
    </submittedName>
</protein>
<evidence type="ECO:0000256" key="1">
    <source>
        <dbReference type="ARBA" id="ARBA00001968"/>
    </source>
</evidence>
<dbReference type="InterPro" id="IPR012310">
    <property type="entry name" value="DNA_ligase_ATP-dep_cent"/>
</dbReference>